<dbReference type="OrthoDB" id="6082640at2759"/>
<keyword evidence="2" id="KW-1185">Reference proteome</keyword>
<name>A0A8J1U3I8_OWEFU</name>
<evidence type="ECO:0000313" key="2">
    <source>
        <dbReference type="Proteomes" id="UP000749559"/>
    </source>
</evidence>
<accession>A0A8J1U3I8</accession>
<gene>
    <name evidence="1" type="ORF">OFUS_LOCUS12638</name>
</gene>
<comment type="caution">
    <text evidence="1">The sequence shown here is derived from an EMBL/GenBank/DDBJ whole genome shotgun (WGS) entry which is preliminary data.</text>
</comment>
<dbReference type="Proteomes" id="UP000749559">
    <property type="component" value="Unassembled WGS sequence"/>
</dbReference>
<protein>
    <submittedName>
        <fullName evidence="1">Uncharacterized protein</fullName>
    </submittedName>
</protein>
<dbReference type="EMBL" id="CAIIXF020000006">
    <property type="protein sequence ID" value="CAH1786815.1"/>
    <property type="molecule type" value="Genomic_DNA"/>
</dbReference>
<sequence length="213" mass="24522">MEGQGIALLLVISLAVFGLCRSNPISRGPNDSKSMLKEHLRYAPKNYKDHPDGYWFGTQNLNCMMGWWFHRARRDVAPARHTLTYAHRLVFYGGKVFEWGVTSKMTYNVGYDPSKPHCEITWEEQPAGRSNCSHVDMVEFTKSYPDNYGMYNAFTNNCHHFANYFSHRLISGQCGMQDNAWQEFMRHLWQGLSSVVNIDFTILIPDGGRPARS</sequence>
<reference evidence="1" key="1">
    <citation type="submission" date="2022-03" db="EMBL/GenBank/DDBJ databases">
        <authorList>
            <person name="Martin C."/>
        </authorList>
    </citation>
    <scope>NUCLEOTIDE SEQUENCE</scope>
</reference>
<organism evidence="1 2">
    <name type="scientific">Owenia fusiformis</name>
    <name type="common">Polychaete worm</name>
    <dbReference type="NCBI Taxonomy" id="6347"/>
    <lineage>
        <taxon>Eukaryota</taxon>
        <taxon>Metazoa</taxon>
        <taxon>Spiralia</taxon>
        <taxon>Lophotrochozoa</taxon>
        <taxon>Annelida</taxon>
        <taxon>Polychaeta</taxon>
        <taxon>Sedentaria</taxon>
        <taxon>Canalipalpata</taxon>
        <taxon>Sabellida</taxon>
        <taxon>Oweniida</taxon>
        <taxon>Oweniidae</taxon>
        <taxon>Owenia</taxon>
    </lineage>
</organism>
<dbReference type="AlphaFoldDB" id="A0A8J1U3I8"/>
<evidence type="ECO:0000313" key="1">
    <source>
        <dbReference type="EMBL" id="CAH1786815.1"/>
    </source>
</evidence>
<proteinExistence type="predicted"/>